<sequence length="86" mass="9291">MNYNKSLICGVEVEEIQLGSLGAGTVYGLMLRCAVIMLLLLVLVLLLKCYCCYWKGPCGLIFGNLIGDILLSENLGGRDNFVGASM</sequence>
<organism evidence="2 3">
    <name type="scientific">Rhododendron griersonianum</name>
    <dbReference type="NCBI Taxonomy" id="479676"/>
    <lineage>
        <taxon>Eukaryota</taxon>
        <taxon>Viridiplantae</taxon>
        <taxon>Streptophyta</taxon>
        <taxon>Embryophyta</taxon>
        <taxon>Tracheophyta</taxon>
        <taxon>Spermatophyta</taxon>
        <taxon>Magnoliopsida</taxon>
        <taxon>eudicotyledons</taxon>
        <taxon>Gunneridae</taxon>
        <taxon>Pentapetalae</taxon>
        <taxon>asterids</taxon>
        <taxon>Ericales</taxon>
        <taxon>Ericaceae</taxon>
        <taxon>Ericoideae</taxon>
        <taxon>Rhodoreae</taxon>
        <taxon>Rhododendron</taxon>
    </lineage>
</organism>
<protein>
    <submittedName>
        <fullName evidence="2">Uncharacterized protein</fullName>
    </submittedName>
</protein>
<dbReference type="Proteomes" id="UP000823749">
    <property type="component" value="Chromosome 2"/>
</dbReference>
<evidence type="ECO:0000256" key="1">
    <source>
        <dbReference type="SAM" id="Phobius"/>
    </source>
</evidence>
<keyword evidence="1" id="KW-1133">Transmembrane helix</keyword>
<keyword evidence="1" id="KW-0812">Transmembrane</keyword>
<evidence type="ECO:0000313" key="2">
    <source>
        <dbReference type="EMBL" id="KAG5561080.1"/>
    </source>
</evidence>
<accession>A0AAV6L8Q7</accession>
<reference evidence="2" key="1">
    <citation type="submission" date="2020-08" db="EMBL/GenBank/DDBJ databases">
        <title>Plant Genome Project.</title>
        <authorList>
            <person name="Zhang R.-G."/>
        </authorList>
    </citation>
    <scope>NUCLEOTIDE SEQUENCE</scope>
    <source>
        <strain evidence="2">WSP0</strain>
        <tissue evidence="2">Leaf</tissue>
    </source>
</reference>
<comment type="caution">
    <text evidence="2">The sequence shown here is derived from an EMBL/GenBank/DDBJ whole genome shotgun (WGS) entry which is preliminary data.</text>
</comment>
<keyword evidence="3" id="KW-1185">Reference proteome</keyword>
<feature type="transmembrane region" description="Helical" evidence="1">
    <location>
        <begin position="26"/>
        <end position="47"/>
    </location>
</feature>
<dbReference type="EMBL" id="JACTNZ010000002">
    <property type="protein sequence ID" value="KAG5561080.1"/>
    <property type="molecule type" value="Genomic_DNA"/>
</dbReference>
<evidence type="ECO:0000313" key="3">
    <source>
        <dbReference type="Proteomes" id="UP000823749"/>
    </source>
</evidence>
<dbReference type="AlphaFoldDB" id="A0AAV6L8Q7"/>
<proteinExistence type="predicted"/>
<gene>
    <name evidence="2" type="ORF">RHGRI_004183</name>
</gene>
<keyword evidence="1" id="KW-0472">Membrane</keyword>
<name>A0AAV6L8Q7_9ERIC</name>